<feature type="domain" description="Glycosyl hydrolase family 30 beta sandwich" evidence="26">
    <location>
        <begin position="481"/>
        <end position="546"/>
    </location>
</feature>
<sequence length="551" mass="61669">MNPPHLPARRGSLQGGGRHVWQEFPGRRSGDRGDSADPAGEHSLSLHPLLHPRLPWLRVPPFTGSAPQDPPELGGHGGAMGAVGILSWLLLLQTVPWAAGARPCSPKYFGRDAMVCVCNATYCDTLDPLVLPAPGSYVKYESSKAGKRLERSQGSFQDTHHLGACSGYNLIRLPMACSDFSVRPYSYDDVPHDYELTHFRLAEEDVKMKIPLLHRASAMSRRPLSLFASPWTSPGWLKSNGDVRGKGTLKGQTGDKYHKTWANYFIKFLDEYAKHNVTFWAVTVQNEPLAALLTPPQFPTIAFTAAKQRDFVVQDLGPALARSPHRTRIIILDDQRIHLPHWAKVVLGNNTAARYVAGMGVHWYLDSIVPARCSLEVTHKLFPGHFLLYTEACSGFLTFRFSVSLGCWERGNHYSHSILQVLNHFVAGWTDWNLALDLEGGPNWVKNYVDSPVIVDSSKDIFYKQPMFYHLGHFSKFIPEGSRRVGLHSSCRRLICQLEHVAVLRPDRALVLVVLNRFGWDAPFAIQDPAVGFIETVAPANSIQTYLWRQQ</sequence>
<dbReference type="PANTHER" id="PTHR11069:SF23">
    <property type="entry name" value="LYSOSOMAL ACID GLUCOSYLCERAMIDASE"/>
    <property type="match status" value="1"/>
</dbReference>
<dbReference type="GO" id="GO:0042176">
    <property type="term" value="P:regulation of protein catabolic process"/>
    <property type="evidence" value="ECO:0007669"/>
    <property type="project" value="UniProtKB-ARBA"/>
</dbReference>
<comment type="pathway">
    <text evidence="3">Steroid metabolism; cholesterol metabolism.</text>
</comment>
<dbReference type="GO" id="GO:0005765">
    <property type="term" value="C:lysosomal membrane"/>
    <property type="evidence" value="ECO:0007669"/>
    <property type="project" value="UniProtKB-SubCell"/>
</dbReference>
<comment type="catalytic activity">
    <reaction evidence="13">
        <text>a beta-D-galactosyl-(1&lt;-&gt;1')-N-acylsphing-4-enine + H2O = an N-acylsphing-4-enine + D-galactose</text>
        <dbReference type="Rhea" id="RHEA:14297"/>
        <dbReference type="ChEBI" id="CHEBI:4139"/>
        <dbReference type="ChEBI" id="CHEBI:15377"/>
        <dbReference type="ChEBI" id="CHEBI:18390"/>
        <dbReference type="ChEBI" id="CHEBI:52639"/>
        <dbReference type="EC" id="3.2.1.46"/>
    </reaction>
    <physiologicalReaction direction="left-to-right" evidence="13">
        <dbReference type="Rhea" id="RHEA:14298"/>
    </physiologicalReaction>
</comment>
<comment type="subcellular location">
    <subcellularLocation>
        <location evidence="2">Lysosome membrane</location>
        <topology evidence="2">Peripheral membrane protein</topology>
        <orientation evidence="2">Lumenal side</orientation>
    </subcellularLocation>
</comment>
<evidence type="ECO:0000256" key="8">
    <source>
        <dbReference type="ARBA" id="ARBA00022801"/>
    </source>
</evidence>
<dbReference type="GO" id="GO:0008203">
    <property type="term" value="P:cholesterol metabolic process"/>
    <property type="evidence" value="ECO:0007669"/>
    <property type="project" value="UniProtKB-UniPathway"/>
</dbReference>
<evidence type="ECO:0000256" key="10">
    <source>
        <dbReference type="ARBA" id="ARBA00023098"/>
    </source>
</evidence>
<evidence type="ECO:0000256" key="4">
    <source>
        <dbReference type="ARBA" id="ARBA00004991"/>
    </source>
</evidence>
<evidence type="ECO:0000256" key="11">
    <source>
        <dbReference type="ARBA" id="ARBA00033633"/>
    </source>
</evidence>
<reference evidence="27" key="1">
    <citation type="submission" date="2025-08" db="UniProtKB">
        <authorList>
            <consortium name="Ensembl"/>
        </authorList>
    </citation>
    <scope>IDENTIFICATION</scope>
</reference>
<evidence type="ECO:0000256" key="20">
    <source>
        <dbReference type="ARBA" id="ARBA00048880"/>
    </source>
</evidence>
<dbReference type="GO" id="GO:0008422">
    <property type="term" value="F:beta-glucosidase activity"/>
    <property type="evidence" value="ECO:0007669"/>
    <property type="project" value="UniProtKB-ARBA"/>
</dbReference>
<dbReference type="InterPro" id="IPR017853">
    <property type="entry name" value="GH"/>
</dbReference>
<dbReference type="UniPathway" id="UPA00296"/>
<dbReference type="Gene3D" id="3.20.20.80">
    <property type="entry name" value="Glycosidases"/>
    <property type="match status" value="1"/>
</dbReference>
<organism evidence="27 28">
    <name type="scientific">Strix occidentalis caurina</name>
    <name type="common">northern spotted owl</name>
    <dbReference type="NCBI Taxonomy" id="311401"/>
    <lineage>
        <taxon>Eukaryota</taxon>
        <taxon>Metazoa</taxon>
        <taxon>Chordata</taxon>
        <taxon>Craniata</taxon>
        <taxon>Vertebrata</taxon>
        <taxon>Euteleostomi</taxon>
        <taxon>Archelosauria</taxon>
        <taxon>Archosauria</taxon>
        <taxon>Dinosauria</taxon>
        <taxon>Saurischia</taxon>
        <taxon>Theropoda</taxon>
        <taxon>Coelurosauria</taxon>
        <taxon>Aves</taxon>
        <taxon>Neognathae</taxon>
        <taxon>Neoaves</taxon>
        <taxon>Telluraves</taxon>
        <taxon>Strigiformes</taxon>
        <taxon>Strigidae</taxon>
        <taxon>Strix</taxon>
    </lineage>
</organism>
<evidence type="ECO:0000256" key="9">
    <source>
        <dbReference type="ARBA" id="ARBA00022919"/>
    </source>
</evidence>
<dbReference type="GO" id="GO:0006914">
    <property type="term" value="P:autophagy"/>
    <property type="evidence" value="ECO:0007669"/>
    <property type="project" value="UniProtKB-ARBA"/>
</dbReference>
<keyword evidence="28" id="KW-1185">Reference proteome</keyword>
<comment type="catalytic activity">
    <reaction evidence="21">
        <text>beta-D-glucosyl-N-octanoylsphing-4E-enine + cholesterol = N-octanoylsphing-4-enine + cholesteryl 3-beta-D-glucoside</text>
        <dbReference type="Rhea" id="RHEA:70303"/>
        <dbReference type="ChEBI" id="CHEBI:16113"/>
        <dbReference type="ChEBI" id="CHEBI:17495"/>
        <dbReference type="ChEBI" id="CHEBI:45815"/>
        <dbReference type="ChEBI" id="CHEBI:65222"/>
    </reaction>
    <physiologicalReaction direction="left-to-right" evidence="21">
        <dbReference type="Rhea" id="RHEA:70304"/>
    </physiologicalReaction>
    <physiologicalReaction direction="right-to-left" evidence="21">
        <dbReference type="Rhea" id="RHEA:70305"/>
    </physiologicalReaction>
</comment>
<evidence type="ECO:0000259" key="26">
    <source>
        <dbReference type="Pfam" id="PF17189"/>
    </source>
</evidence>
<dbReference type="SUPFAM" id="SSF51445">
    <property type="entry name" value="(Trans)glycosidases"/>
    <property type="match status" value="1"/>
</dbReference>
<keyword evidence="23" id="KW-0326">Glycosidase</keyword>
<dbReference type="Ensembl" id="ENSSOCT00000018437.1">
    <property type="protein sequence ID" value="ENSSOCP00000017971.1"/>
    <property type="gene ID" value="ENSSOCG00000013452.1"/>
</dbReference>
<dbReference type="Proteomes" id="UP000694551">
    <property type="component" value="Unplaced"/>
</dbReference>
<comment type="catalytic activity">
    <reaction evidence="1">
        <text>a beta-D-glucosyl-(1&lt;-&gt;1')-N-acylsphing-4-enine + H2O = an N-acylsphing-4-enine + D-glucose</text>
        <dbReference type="Rhea" id="RHEA:13269"/>
        <dbReference type="ChEBI" id="CHEBI:4167"/>
        <dbReference type="ChEBI" id="CHEBI:15377"/>
        <dbReference type="ChEBI" id="CHEBI:22801"/>
        <dbReference type="ChEBI" id="CHEBI:52639"/>
        <dbReference type="EC" id="3.2.1.45"/>
    </reaction>
    <physiologicalReaction direction="left-to-right" evidence="1">
        <dbReference type="Rhea" id="RHEA:13270"/>
    </physiologicalReaction>
</comment>
<evidence type="ECO:0000256" key="18">
    <source>
        <dbReference type="ARBA" id="ARBA00048698"/>
    </source>
</evidence>
<comment type="catalytic activity">
    <reaction evidence="16">
        <text>beta-D-glucosyl-(1&lt;-&gt;1)-N-octadecanoylsphing-4-enine + cholesterol = cholesteryl 3-beta-D-glucoside + N-octadecanoylsphing-4-enine</text>
        <dbReference type="Rhea" id="RHEA:70311"/>
        <dbReference type="ChEBI" id="CHEBI:16113"/>
        <dbReference type="ChEBI" id="CHEBI:17495"/>
        <dbReference type="ChEBI" id="CHEBI:72961"/>
        <dbReference type="ChEBI" id="CHEBI:84719"/>
    </reaction>
    <physiologicalReaction direction="left-to-right" evidence="16">
        <dbReference type="Rhea" id="RHEA:70312"/>
    </physiologicalReaction>
    <physiologicalReaction direction="right-to-left" evidence="16">
        <dbReference type="Rhea" id="RHEA:70313"/>
    </physiologicalReaction>
</comment>
<evidence type="ECO:0000256" key="17">
    <source>
        <dbReference type="ARBA" id="ARBA00048182"/>
    </source>
</evidence>
<keyword evidence="7" id="KW-0732">Signal</keyword>
<dbReference type="EC" id="3.2.1.45" evidence="23"/>
<evidence type="ECO:0000256" key="12">
    <source>
        <dbReference type="ARBA" id="ARBA00033646"/>
    </source>
</evidence>
<comment type="catalytic activity">
    <reaction evidence="22">
        <text>beta-D-glucosyl-N-(9Z-octadecenoyl)-sphing-4E-enine + cholesterol = N-(9Z-octadecenoyl)-sphing-4-enine + cholesteryl 3-beta-D-glucoside</text>
        <dbReference type="Rhea" id="RHEA:58324"/>
        <dbReference type="ChEBI" id="CHEBI:16113"/>
        <dbReference type="ChEBI" id="CHEBI:17495"/>
        <dbReference type="ChEBI" id="CHEBI:77996"/>
        <dbReference type="ChEBI" id="CHEBI:139140"/>
    </reaction>
    <physiologicalReaction direction="left-to-right" evidence="22">
        <dbReference type="Rhea" id="RHEA:58325"/>
    </physiologicalReaction>
    <physiologicalReaction direction="right-to-left" evidence="22">
        <dbReference type="Rhea" id="RHEA:58326"/>
    </physiologicalReaction>
</comment>
<comment type="similarity">
    <text evidence="6 23">Belongs to the glycosyl hydrolase 30 family.</text>
</comment>
<comment type="pathway">
    <text evidence="4">Sphingolipid metabolism.</text>
</comment>
<dbReference type="GO" id="GO:0005102">
    <property type="term" value="F:signaling receptor binding"/>
    <property type="evidence" value="ECO:0007669"/>
    <property type="project" value="UniProtKB-ARBA"/>
</dbReference>
<evidence type="ECO:0000259" key="25">
    <source>
        <dbReference type="Pfam" id="PF02055"/>
    </source>
</evidence>
<dbReference type="InterPro" id="IPR033453">
    <property type="entry name" value="Glyco_hydro_30_TIM-barrel"/>
</dbReference>
<dbReference type="GO" id="GO:0016241">
    <property type="term" value="P:regulation of macroautophagy"/>
    <property type="evidence" value="ECO:0007669"/>
    <property type="project" value="UniProtKB-ARBA"/>
</dbReference>
<dbReference type="SUPFAM" id="SSF51011">
    <property type="entry name" value="Glycosyl hydrolase domain"/>
    <property type="match status" value="2"/>
</dbReference>
<proteinExistence type="inferred from homology"/>
<evidence type="ECO:0000256" key="19">
    <source>
        <dbReference type="ARBA" id="ARBA00048817"/>
    </source>
</evidence>
<protein>
    <recommendedName>
        <fullName evidence="23">Glucosylceramidase</fullName>
        <ecNumber evidence="23">3.2.1.45</ecNumber>
    </recommendedName>
</protein>
<evidence type="ECO:0000256" key="22">
    <source>
        <dbReference type="ARBA" id="ARBA00049516"/>
    </source>
</evidence>
<comment type="catalytic activity">
    <reaction evidence="19">
        <text>a beta-D-xylosyl-(1&lt;-&gt;1')-N-acylsphing-4-enine + cholesterol = cholesteryl 3-beta-D-xyloside + an N-acylsphing-4-enine</text>
        <dbReference type="Rhea" id="RHEA:70239"/>
        <dbReference type="ChEBI" id="CHEBI:16113"/>
        <dbReference type="ChEBI" id="CHEBI:52639"/>
        <dbReference type="ChEBI" id="CHEBI:189067"/>
        <dbReference type="ChEBI" id="CHEBI:189068"/>
    </reaction>
    <physiologicalReaction direction="left-to-right" evidence="19">
        <dbReference type="Rhea" id="RHEA:70240"/>
    </physiologicalReaction>
</comment>
<evidence type="ECO:0000256" key="2">
    <source>
        <dbReference type="ARBA" id="ARBA00004207"/>
    </source>
</evidence>
<comment type="catalytic activity">
    <reaction evidence="15">
        <text>a beta-D-glucosyl-(1&lt;-&gt;1')-N-acylsphing-4-enine + cholesterol = cholesteryl 3-beta-D-glucoside + an N-acylsphing-4-enine</text>
        <dbReference type="Rhea" id="RHEA:58264"/>
        <dbReference type="ChEBI" id="CHEBI:16113"/>
        <dbReference type="ChEBI" id="CHEBI:17495"/>
        <dbReference type="ChEBI" id="CHEBI:22801"/>
        <dbReference type="ChEBI" id="CHEBI:52639"/>
    </reaction>
    <physiologicalReaction direction="left-to-right" evidence="15">
        <dbReference type="Rhea" id="RHEA:58265"/>
    </physiologicalReaction>
    <physiologicalReaction direction="right-to-left" evidence="15">
        <dbReference type="Rhea" id="RHEA:58266"/>
    </physiologicalReaction>
</comment>
<dbReference type="InterPro" id="IPR033452">
    <property type="entry name" value="GH30_C"/>
</dbReference>
<evidence type="ECO:0000256" key="7">
    <source>
        <dbReference type="ARBA" id="ARBA00022729"/>
    </source>
</evidence>
<evidence type="ECO:0000256" key="1">
    <source>
        <dbReference type="ARBA" id="ARBA00001013"/>
    </source>
</evidence>
<name>A0A8D0FNI2_STROC</name>
<dbReference type="GO" id="GO:0046527">
    <property type="term" value="F:glucosyltransferase activity"/>
    <property type="evidence" value="ECO:0007669"/>
    <property type="project" value="UniProtKB-ARBA"/>
</dbReference>
<feature type="domain" description="Glycosyl hydrolase family 30 TIM-barrel" evidence="25">
    <location>
        <begin position="167"/>
        <end position="478"/>
    </location>
</feature>
<evidence type="ECO:0000256" key="6">
    <source>
        <dbReference type="ARBA" id="ARBA00005382"/>
    </source>
</evidence>
<dbReference type="GO" id="GO:0007040">
    <property type="term" value="P:lysosome organization"/>
    <property type="evidence" value="ECO:0007669"/>
    <property type="project" value="UniProtKB-ARBA"/>
</dbReference>
<dbReference type="GO" id="GO:0006680">
    <property type="term" value="P:glucosylceramide catabolic process"/>
    <property type="evidence" value="ECO:0007669"/>
    <property type="project" value="TreeGrafter"/>
</dbReference>
<dbReference type="GO" id="GO:0042391">
    <property type="term" value="P:regulation of membrane potential"/>
    <property type="evidence" value="ECO:0007669"/>
    <property type="project" value="UniProtKB-ARBA"/>
</dbReference>
<evidence type="ECO:0000256" key="21">
    <source>
        <dbReference type="ARBA" id="ARBA00049379"/>
    </source>
</evidence>
<dbReference type="InterPro" id="IPR001139">
    <property type="entry name" value="Glyco_hydro_30"/>
</dbReference>
<evidence type="ECO:0000256" key="14">
    <source>
        <dbReference type="ARBA" id="ARBA00033703"/>
    </source>
</evidence>
<evidence type="ECO:0000256" key="16">
    <source>
        <dbReference type="ARBA" id="ARBA00048111"/>
    </source>
</evidence>
<dbReference type="GO" id="GO:0030163">
    <property type="term" value="P:protein catabolic process"/>
    <property type="evidence" value="ECO:0007669"/>
    <property type="project" value="UniProtKB-ARBA"/>
</dbReference>
<feature type="region of interest" description="Disordered" evidence="24">
    <location>
        <begin position="1"/>
        <end position="44"/>
    </location>
</feature>
<dbReference type="GO" id="GO:0010605">
    <property type="term" value="P:negative regulation of macromolecule metabolic process"/>
    <property type="evidence" value="ECO:0007669"/>
    <property type="project" value="UniProtKB-ARBA"/>
</dbReference>
<keyword evidence="8 23" id="KW-0378">Hydrolase</keyword>
<evidence type="ECO:0000256" key="23">
    <source>
        <dbReference type="RuleBase" id="RU361188"/>
    </source>
</evidence>
<evidence type="ECO:0000256" key="24">
    <source>
        <dbReference type="SAM" id="MobiDB-lite"/>
    </source>
</evidence>
<dbReference type="AlphaFoldDB" id="A0A8D0FNI2"/>
<dbReference type="GO" id="GO:0004348">
    <property type="term" value="F:glucosylceramidase activity"/>
    <property type="evidence" value="ECO:0007669"/>
    <property type="project" value="UniProtKB-EC"/>
</dbReference>
<evidence type="ECO:0000256" key="5">
    <source>
        <dbReference type="ARBA" id="ARBA00005189"/>
    </source>
</evidence>
<comment type="catalytic activity">
    <reaction evidence="11">
        <text>beta-D-xylosyl-(1&lt;-&gt;1')-N-(9Z-octadecenoyl)-sphing-4-enine + cholesterol = cholesteryl 3-beta-D-xyloside + N-(9Z-octadecenoyl)-sphing-4-enine</text>
        <dbReference type="Rhea" id="RHEA:70251"/>
        <dbReference type="ChEBI" id="CHEBI:16113"/>
        <dbReference type="ChEBI" id="CHEBI:77996"/>
        <dbReference type="ChEBI" id="CHEBI:189067"/>
        <dbReference type="ChEBI" id="CHEBI:189081"/>
    </reaction>
    <physiologicalReaction direction="left-to-right" evidence="11">
        <dbReference type="Rhea" id="RHEA:70252"/>
    </physiologicalReaction>
</comment>
<evidence type="ECO:0000256" key="3">
    <source>
        <dbReference type="ARBA" id="ARBA00004731"/>
    </source>
</evidence>
<dbReference type="GO" id="GO:0004336">
    <property type="term" value="F:galactosylceramidase activity"/>
    <property type="evidence" value="ECO:0007669"/>
    <property type="project" value="UniProtKB-EC"/>
</dbReference>
<accession>A0A8D0FNI2</accession>
<comment type="catalytic activity">
    <reaction evidence="17">
        <text>a beta-D-galactosyl-(1&lt;-&gt;1')-N-acylsphing-4-enine + cholesterol = cholesteryl 3-beta-D-galactoside + an N-acylsphing-4-enine</text>
        <dbReference type="Rhea" id="RHEA:70235"/>
        <dbReference type="ChEBI" id="CHEBI:16113"/>
        <dbReference type="ChEBI" id="CHEBI:18390"/>
        <dbReference type="ChEBI" id="CHEBI:52639"/>
        <dbReference type="ChEBI" id="CHEBI:189066"/>
    </reaction>
    <physiologicalReaction direction="left-to-right" evidence="17">
        <dbReference type="Rhea" id="RHEA:70236"/>
    </physiologicalReaction>
    <physiologicalReaction direction="right-to-left" evidence="17">
        <dbReference type="Rhea" id="RHEA:70237"/>
    </physiologicalReaction>
</comment>
<evidence type="ECO:0000256" key="13">
    <source>
        <dbReference type="ARBA" id="ARBA00033698"/>
    </source>
</evidence>
<keyword evidence="10 23" id="KW-0443">Lipid metabolism</keyword>
<comment type="catalytic activity">
    <reaction evidence="20">
        <text>beta-D-glucosyl-(1&lt;-&gt;1')-N-(15Z-tetracosenoyl)-sphing-4-enine + cholesterol = N-(15Z-tetracosenoyl)-sphing-4-enine + cholesteryl 3-beta-D-glucoside</text>
        <dbReference type="Rhea" id="RHEA:70315"/>
        <dbReference type="ChEBI" id="CHEBI:16113"/>
        <dbReference type="ChEBI" id="CHEBI:17495"/>
        <dbReference type="ChEBI" id="CHEBI:74450"/>
        <dbReference type="ChEBI" id="CHEBI:76302"/>
    </reaction>
    <physiologicalReaction direction="left-to-right" evidence="20">
        <dbReference type="Rhea" id="RHEA:70316"/>
    </physiologicalReaction>
    <physiologicalReaction direction="right-to-left" evidence="20">
        <dbReference type="Rhea" id="RHEA:70317"/>
    </physiologicalReaction>
</comment>
<dbReference type="PANTHER" id="PTHR11069">
    <property type="entry name" value="GLUCOSYLCERAMIDASE"/>
    <property type="match status" value="1"/>
</dbReference>
<comment type="catalytic activity">
    <reaction evidence="12">
        <text>cholesteryl 3-beta-D-glucoside + H2O = cholesterol + D-glucose</text>
        <dbReference type="Rhea" id="RHEA:11956"/>
        <dbReference type="ChEBI" id="CHEBI:4167"/>
        <dbReference type="ChEBI" id="CHEBI:15377"/>
        <dbReference type="ChEBI" id="CHEBI:16113"/>
        <dbReference type="ChEBI" id="CHEBI:17495"/>
    </reaction>
    <physiologicalReaction direction="left-to-right" evidence="12">
        <dbReference type="Rhea" id="RHEA:11957"/>
    </physiologicalReaction>
</comment>
<keyword evidence="9 23" id="KW-0746">Sphingolipid metabolism</keyword>
<reference evidence="27" key="2">
    <citation type="submission" date="2025-09" db="UniProtKB">
        <authorList>
            <consortium name="Ensembl"/>
        </authorList>
    </citation>
    <scope>IDENTIFICATION</scope>
</reference>
<comment type="pathway">
    <text evidence="5">Lipid metabolism.</text>
</comment>
<feature type="compositionally biased region" description="Basic and acidic residues" evidence="24">
    <location>
        <begin position="25"/>
        <end position="35"/>
    </location>
</feature>
<evidence type="ECO:0000313" key="28">
    <source>
        <dbReference type="Proteomes" id="UP000694551"/>
    </source>
</evidence>
<comment type="catalytic activity">
    <reaction evidence="14">
        <text>1-(beta-D-galactosyl)-N-dodecanoylsphing-4-enine + cholesterol = cholesteryl 3-beta-D-galactoside + N-dodecanoylsphing-4-enine</text>
        <dbReference type="Rhea" id="RHEA:70255"/>
        <dbReference type="ChEBI" id="CHEBI:16113"/>
        <dbReference type="ChEBI" id="CHEBI:72956"/>
        <dbReference type="ChEBI" id="CHEBI:73432"/>
        <dbReference type="ChEBI" id="CHEBI:189066"/>
    </reaction>
    <physiologicalReaction direction="left-to-right" evidence="14">
        <dbReference type="Rhea" id="RHEA:70256"/>
    </physiologicalReaction>
    <physiologicalReaction direction="right-to-left" evidence="14">
        <dbReference type="Rhea" id="RHEA:70257"/>
    </physiologicalReaction>
</comment>
<dbReference type="FunFam" id="3.20.20.80:FF:000030">
    <property type="entry name" value="Lysosomal acid glucosylceramidase"/>
    <property type="match status" value="1"/>
</dbReference>
<comment type="catalytic activity">
    <reaction evidence="18">
        <text>beta-D-glucosyl-N-dodecanoylsphing-4-enine + cholesterol = N-dodecanoylsphing-4-enine + cholesteryl 3-beta-D-glucoside</text>
        <dbReference type="Rhea" id="RHEA:70307"/>
        <dbReference type="ChEBI" id="CHEBI:16113"/>
        <dbReference type="ChEBI" id="CHEBI:17495"/>
        <dbReference type="ChEBI" id="CHEBI:72956"/>
        <dbReference type="ChEBI" id="CHEBI:76297"/>
    </reaction>
    <physiologicalReaction direction="left-to-right" evidence="18">
        <dbReference type="Rhea" id="RHEA:70308"/>
    </physiologicalReaction>
    <physiologicalReaction direction="right-to-left" evidence="18">
        <dbReference type="Rhea" id="RHEA:70309"/>
    </physiologicalReaction>
</comment>
<dbReference type="Pfam" id="PF17189">
    <property type="entry name" value="Glyco_hydro_30C"/>
    <property type="match status" value="1"/>
</dbReference>
<dbReference type="Pfam" id="PF02055">
    <property type="entry name" value="Glyco_hydro_30"/>
    <property type="match status" value="1"/>
</dbReference>
<evidence type="ECO:0000256" key="15">
    <source>
        <dbReference type="ARBA" id="ARBA00048055"/>
    </source>
</evidence>
<dbReference type="GO" id="GO:0032006">
    <property type="term" value="P:regulation of TOR signaling"/>
    <property type="evidence" value="ECO:0007669"/>
    <property type="project" value="UniProtKB-ARBA"/>
</dbReference>
<evidence type="ECO:0000313" key="27">
    <source>
        <dbReference type="Ensembl" id="ENSSOCP00000017971.1"/>
    </source>
</evidence>